<proteinExistence type="predicted"/>
<dbReference type="Gene3D" id="1.10.30.50">
    <property type="match status" value="1"/>
</dbReference>
<evidence type="ECO:0000313" key="3">
    <source>
        <dbReference type="Proteomes" id="UP000648482"/>
    </source>
</evidence>
<feature type="domain" description="HNH nuclease" evidence="1">
    <location>
        <begin position="240"/>
        <end position="302"/>
    </location>
</feature>
<sequence>MAKCAYKSSARFMSGAMQQQLDFIAYIQRMLVEGEFTATYKYALLHAIADVCVEQKEHNPNIQMEIKIDTLVDKFIQLYWNHSIPYSIDSSSLITNSEDMLLKQNSKGQAKFITEIFKLQNAGVKSYTAFKNADQYEKVISSLRDTFIKGPLWRLQLLSGQEECFLYSHTLIGEARKPKSIRLNAGIDQCFRRFYDLVVHLATTEWLEKVQTIKSNQSLIGPQSQLQDFLFGTNRTALKQVAPLLIDIQKGLCFYCQKPLNLTKSKAKSDSKALEIDHFIPFKRYPNDLAHNFVAAHSDCNNSKRDHLAALIHRDRWVEQNLDIYSHEITKQLKPYFYCDADKSQSVSDWAYQVAQANSAKLWVAKGSFEEAAGFKYQQPKTGLDLVAEEKRKYDV</sequence>
<name>A0ABR9E3M8_9GAMM</name>
<protein>
    <recommendedName>
        <fullName evidence="1">HNH nuclease domain-containing protein</fullName>
    </recommendedName>
</protein>
<evidence type="ECO:0000259" key="1">
    <source>
        <dbReference type="SMART" id="SM00507"/>
    </source>
</evidence>
<dbReference type="InterPro" id="IPR003615">
    <property type="entry name" value="HNH_nuc"/>
</dbReference>
<accession>A0ABR9E3M8</accession>
<organism evidence="2 3">
    <name type="scientific">Pseudoalteromonas aliena SW19</name>
    <dbReference type="NCBI Taxonomy" id="1314866"/>
    <lineage>
        <taxon>Bacteria</taxon>
        <taxon>Pseudomonadati</taxon>
        <taxon>Pseudomonadota</taxon>
        <taxon>Gammaproteobacteria</taxon>
        <taxon>Alteromonadales</taxon>
        <taxon>Pseudoalteromonadaceae</taxon>
        <taxon>Pseudoalteromonas</taxon>
    </lineage>
</organism>
<dbReference type="EMBL" id="AQGU01000029">
    <property type="protein sequence ID" value="MBE0361216.1"/>
    <property type="molecule type" value="Genomic_DNA"/>
</dbReference>
<dbReference type="RefSeq" id="WP_226894575.1">
    <property type="nucleotide sequence ID" value="NZ_AQGU01000029.1"/>
</dbReference>
<reference evidence="2 3" key="1">
    <citation type="submission" date="2015-06" db="EMBL/GenBank/DDBJ databases">
        <title>Genome sequence of Pseudoalteromonas aliena.</title>
        <authorList>
            <person name="Xie B.-B."/>
            <person name="Rong J.-C."/>
            <person name="Qin Q.-L."/>
            <person name="Zhang Y.-Z."/>
        </authorList>
    </citation>
    <scope>NUCLEOTIDE SEQUENCE [LARGE SCALE GENOMIC DNA]</scope>
    <source>
        <strain evidence="2 3">SW19</strain>
    </source>
</reference>
<keyword evidence="3" id="KW-1185">Reference proteome</keyword>
<evidence type="ECO:0000313" key="2">
    <source>
        <dbReference type="EMBL" id="MBE0361216.1"/>
    </source>
</evidence>
<dbReference type="Proteomes" id="UP000648482">
    <property type="component" value="Unassembled WGS sequence"/>
</dbReference>
<gene>
    <name evidence="2" type="ORF">PALI_b0151</name>
</gene>
<dbReference type="SMART" id="SM00507">
    <property type="entry name" value="HNHc"/>
    <property type="match status" value="1"/>
</dbReference>
<dbReference type="CDD" id="cd00085">
    <property type="entry name" value="HNHc"/>
    <property type="match status" value="1"/>
</dbReference>
<comment type="caution">
    <text evidence="2">The sequence shown here is derived from an EMBL/GenBank/DDBJ whole genome shotgun (WGS) entry which is preliminary data.</text>
</comment>
<dbReference type="Pfam" id="PF13395">
    <property type="entry name" value="HNH_4"/>
    <property type="match status" value="1"/>
</dbReference>